<feature type="compositionally biased region" description="Low complexity" evidence="1">
    <location>
        <begin position="202"/>
        <end position="215"/>
    </location>
</feature>
<evidence type="ECO:0000313" key="2">
    <source>
        <dbReference type="EMBL" id="PNH00475.1"/>
    </source>
</evidence>
<feature type="region of interest" description="Disordered" evidence="1">
    <location>
        <begin position="255"/>
        <end position="284"/>
    </location>
</feature>
<comment type="caution">
    <text evidence="2">The sequence shown here is derived from an EMBL/GenBank/DDBJ whole genome shotgun (WGS) entry which is preliminary data.</text>
</comment>
<dbReference type="AlphaFoldDB" id="A0A2J7ZJM7"/>
<name>A0A2J7ZJM7_9CHLO</name>
<keyword evidence="3" id="KW-1185">Reference proteome</keyword>
<gene>
    <name evidence="2" type="ORF">TSOC_013700</name>
</gene>
<accession>A0A2J7ZJM7</accession>
<evidence type="ECO:0000313" key="3">
    <source>
        <dbReference type="Proteomes" id="UP000236333"/>
    </source>
</evidence>
<dbReference type="OrthoDB" id="429467at2759"/>
<proteinExistence type="predicted"/>
<sequence>MATAYRRKRLMEGIINGDKEVQAQIQQISDKANLEALQSTKAAEVELLRAKAASDAAATATAADRATGGLGGGGVARAPSGRPLRRIGQVDVNRALLDALHPDERRIVSSLSNKTAPNGARAPPPPLNLLGTARPYGHFSHSPTHKQLMESPQLLDLRFVHQSTIRLPAGATGPLRAQSGLPAGLTPSTAQSGGGSGGYGGISRESATGGGAAAAARRSSANQRLAAAGAAVGASAGQLGRRGSDDVLPQLRYEGGGVAYPSSRQPAGRTLGTYSGSQDRVARG</sequence>
<dbReference type="EMBL" id="PGGS01001376">
    <property type="protein sequence ID" value="PNH00475.1"/>
    <property type="molecule type" value="Genomic_DNA"/>
</dbReference>
<dbReference type="Proteomes" id="UP000236333">
    <property type="component" value="Unassembled WGS sequence"/>
</dbReference>
<feature type="compositionally biased region" description="Gly residues" evidence="1">
    <location>
        <begin position="192"/>
        <end position="201"/>
    </location>
</feature>
<organism evidence="2 3">
    <name type="scientific">Tetrabaena socialis</name>
    <dbReference type="NCBI Taxonomy" id="47790"/>
    <lineage>
        <taxon>Eukaryota</taxon>
        <taxon>Viridiplantae</taxon>
        <taxon>Chlorophyta</taxon>
        <taxon>core chlorophytes</taxon>
        <taxon>Chlorophyceae</taxon>
        <taxon>CS clade</taxon>
        <taxon>Chlamydomonadales</taxon>
        <taxon>Tetrabaenaceae</taxon>
        <taxon>Tetrabaena</taxon>
    </lineage>
</organism>
<evidence type="ECO:0000256" key="1">
    <source>
        <dbReference type="SAM" id="MobiDB-lite"/>
    </source>
</evidence>
<protein>
    <submittedName>
        <fullName evidence="2">Uncharacterized protein</fullName>
    </submittedName>
</protein>
<feature type="region of interest" description="Disordered" evidence="1">
    <location>
        <begin position="62"/>
        <end position="81"/>
    </location>
</feature>
<feature type="region of interest" description="Disordered" evidence="1">
    <location>
        <begin position="170"/>
        <end position="215"/>
    </location>
</feature>
<reference evidence="2 3" key="1">
    <citation type="journal article" date="2017" name="Mol. Biol. Evol.">
        <title>The 4-celled Tetrabaena socialis nuclear genome reveals the essential components for genetic control of cell number at the origin of multicellularity in the volvocine lineage.</title>
        <authorList>
            <person name="Featherston J."/>
            <person name="Arakaki Y."/>
            <person name="Hanschen E.R."/>
            <person name="Ferris P.J."/>
            <person name="Michod R.E."/>
            <person name="Olson B.J.S.C."/>
            <person name="Nozaki H."/>
            <person name="Durand P.M."/>
        </authorList>
    </citation>
    <scope>NUCLEOTIDE SEQUENCE [LARGE SCALE GENOMIC DNA]</scope>
    <source>
        <strain evidence="2 3">NIES-571</strain>
    </source>
</reference>